<organism evidence="2 3">
    <name type="scientific">Desmophyllum pertusum</name>
    <dbReference type="NCBI Taxonomy" id="174260"/>
    <lineage>
        <taxon>Eukaryota</taxon>
        <taxon>Metazoa</taxon>
        <taxon>Cnidaria</taxon>
        <taxon>Anthozoa</taxon>
        <taxon>Hexacorallia</taxon>
        <taxon>Scleractinia</taxon>
        <taxon>Caryophylliina</taxon>
        <taxon>Caryophylliidae</taxon>
        <taxon>Desmophyllum</taxon>
    </lineage>
</organism>
<dbReference type="AlphaFoldDB" id="A0A9X0CUK9"/>
<protein>
    <submittedName>
        <fullName evidence="2">Asialoglycoprotein receptor 1</fullName>
    </submittedName>
</protein>
<comment type="caution">
    <text evidence="2">The sequence shown here is derived from an EMBL/GenBank/DDBJ whole genome shotgun (WGS) entry which is preliminary data.</text>
</comment>
<dbReference type="SUPFAM" id="SSF56436">
    <property type="entry name" value="C-type lectin-like"/>
    <property type="match status" value="1"/>
</dbReference>
<dbReference type="InterPro" id="IPR016186">
    <property type="entry name" value="C-type_lectin-like/link_sf"/>
</dbReference>
<dbReference type="CDD" id="cd00037">
    <property type="entry name" value="CLECT"/>
    <property type="match status" value="1"/>
</dbReference>
<proteinExistence type="predicted"/>
<evidence type="ECO:0000313" key="2">
    <source>
        <dbReference type="EMBL" id="KAJ7376151.1"/>
    </source>
</evidence>
<sequence>MDGEKVCSCYTFENGTTPSHPSPGDSWPRANKSCKYNNKHLVVLETEREWDFINKEIQNRKTYKAASDEWFIGLYRNLATGNWTWINGKPLTIDKWQQDKPADRDFYSLIAKDWPLGHKGSFNSIKGNIHKEWICEEETVNCQGICLSHNLLPTISTPPVTTTSTAPRETSTAYDHTNVSDNCQGVCSFHNLVPTNSTPPRTTITTSTTEMKTSTAYHHTNISADSTTTTSVTGVSGQKGDDEKCSTIVIITTATDPKKHMVTRNENGYLDFENSRNRANKDS</sequence>
<dbReference type="EMBL" id="MU826412">
    <property type="protein sequence ID" value="KAJ7376151.1"/>
    <property type="molecule type" value="Genomic_DNA"/>
</dbReference>
<reference evidence="2" key="1">
    <citation type="submission" date="2023-01" db="EMBL/GenBank/DDBJ databases">
        <title>Genome assembly of the deep-sea coral Lophelia pertusa.</title>
        <authorList>
            <person name="Herrera S."/>
            <person name="Cordes E."/>
        </authorList>
    </citation>
    <scope>NUCLEOTIDE SEQUENCE</scope>
    <source>
        <strain evidence="2">USNM1676648</strain>
        <tissue evidence="2">Polyp</tissue>
    </source>
</reference>
<dbReference type="SMART" id="SM00034">
    <property type="entry name" value="CLECT"/>
    <property type="match status" value="1"/>
</dbReference>
<dbReference type="Gene3D" id="3.10.100.10">
    <property type="entry name" value="Mannose-Binding Protein A, subunit A"/>
    <property type="match status" value="1"/>
</dbReference>
<dbReference type="PROSITE" id="PS50041">
    <property type="entry name" value="C_TYPE_LECTIN_2"/>
    <property type="match status" value="1"/>
</dbReference>
<keyword evidence="3" id="KW-1185">Reference proteome</keyword>
<feature type="domain" description="C-type lectin" evidence="1">
    <location>
        <begin position="9"/>
        <end position="136"/>
    </location>
</feature>
<keyword evidence="2" id="KW-0675">Receptor</keyword>
<dbReference type="OrthoDB" id="5987235at2759"/>
<name>A0A9X0CUK9_9CNID</name>
<evidence type="ECO:0000259" key="1">
    <source>
        <dbReference type="PROSITE" id="PS50041"/>
    </source>
</evidence>
<evidence type="ECO:0000313" key="3">
    <source>
        <dbReference type="Proteomes" id="UP001163046"/>
    </source>
</evidence>
<dbReference type="InterPro" id="IPR001304">
    <property type="entry name" value="C-type_lectin-like"/>
</dbReference>
<dbReference type="Proteomes" id="UP001163046">
    <property type="component" value="Unassembled WGS sequence"/>
</dbReference>
<dbReference type="InterPro" id="IPR016187">
    <property type="entry name" value="CTDL_fold"/>
</dbReference>
<accession>A0A9X0CUK9</accession>
<dbReference type="Pfam" id="PF00059">
    <property type="entry name" value="Lectin_C"/>
    <property type="match status" value="1"/>
</dbReference>
<gene>
    <name evidence="2" type="primary">ASGR1_1</name>
    <name evidence="2" type="ORF">OS493_036625</name>
</gene>